<dbReference type="InterPro" id="IPR018777">
    <property type="entry name" value="Replication_initiator_prot_A"/>
</dbReference>
<dbReference type="OrthoDB" id="581589at2"/>
<sequence>MSGAVTAGAGGLMPDRHPQGDFFLCDIFDALPKDDLASMEHPLFSLSTRPDRRVLEYEHNGVEITVVPSVKGLATIHDKDILIFCISQLMAAINAGRKVSRTLQLKAHDLLVATNRETSGDAYRRLREAFERLAGTRITTNIVTGERETTTGFGLIESWEIVRRSRGGRMVSVSVTLSDWLFRAVLSKSVLTLSRDYFRLRKPLERRIYEIARKHCGRQESWRVSVEVLLKKSGSASPRRVFRAMLREMIAKDHLPDYQMREEPGDLIRFSLREGVVEVVPPPLLKADTLERARDMMPGADVHALEAEWRGYWVSTGRPKLRSPDRAFLGFVAGKAGRGAG</sequence>
<dbReference type="RefSeq" id="WP_088652476.1">
    <property type="nucleotide sequence ID" value="NZ_AQQR01000021.1"/>
</dbReference>
<gene>
    <name evidence="1" type="ORF">ATO3_24220</name>
</gene>
<organism evidence="1 2">
    <name type="scientific">Marinibacterium profundimaris</name>
    <dbReference type="NCBI Taxonomy" id="1679460"/>
    <lineage>
        <taxon>Bacteria</taxon>
        <taxon>Pseudomonadati</taxon>
        <taxon>Pseudomonadota</taxon>
        <taxon>Alphaproteobacteria</taxon>
        <taxon>Rhodobacterales</taxon>
        <taxon>Paracoccaceae</taxon>
        <taxon>Marinibacterium</taxon>
    </lineage>
</organism>
<proteinExistence type="predicted"/>
<dbReference type="Pfam" id="PF10134">
    <property type="entry name" value="RPA"/>
    <property type="match status" value="1"/>
</dbReference>
<comment type="caution">
    <text evidence="1">The sequence shown here is derived from an EMBL/GenBank/DDBJ whole genome shotgun (WGS) entry which is preliminary data.</text>
</comment>
<evidence type="ECO:0000313" key="1">
    <source>
        <dbReference type="EMBL" id="OWU68393.1"/>
    </source>
</evidence>
<protein>
    <submittedName>
        <fullName evidence="1">Plasmid replication initiator RepA</fullName>
    </submittedName>
</protein>
<name>A0A225NDN6_9RHOB</name>
<evidence type="ECO:0000313" key="2">
    <source>
        <dbReference type="Proteomes" id="UP000215377"/>
    </source>
</evidence>
<keyword evidence="2" id="KW-1185">Reference proteome</keyword>
<accession>A0A225NDN6</accession>
<reference evidence="1 2" key="1">
    <citation type="submission" date="2013-04" db="EMBL/GenBank/DDBJ databases">
        <title>Oceanicola sp. 22II1-22F33 Genome Sequencing.</title>
        <authorList>
            <person name="Lai Q."/>
            <person name="Li G."/>
            <person name="Shao Z."/>
        </authorList>
    </citation>
    <scope>NUCLEOTIDE SEQUENCE [LARGE SCALE GENOMIC DNA]</scope>
    <source>
        <strain evidence="1 2">22II1-22F33</strain>
    </source>
</reference>
<dbReference type="EMBL" id="AQQR01000021">
    <property type="protein sequence ID" value="OWU68393.1"/>
    <property type="molecule type" value="Genomic_DNA"/>
</dbReference>
<dbReference type="Proteomes" id="UP000215377">
    <property type="component" value="Unassembled WGS sequence"/>
</dbReference>
<dbReference type="AlphaFoldDB" id="A0A225NDN6"/>